<gene>
    <name evidence="8" type="ORF">M0812_16945</name>
</gene>
<feature type="transmembrane region" description="Helical" evidence="7">
    <location>
        <begin position="220"/>
        <end position="241"/>
    </location>
</feature>
<accession>A0AAV7Z6Q6</accession>
<comment type="subcellular location">
    <subcellularLocation>
        <location evidence="1">Membrane</location>
        <topology evidence="1">Multi-pass membrane protein</topology>
    </subcellularLocation>
</comment>
<evidence type="ECO:0000256" key="1">
    <source>
        <dbReference type="ARBA" id="ARBA00004141"/>
    </source>
</evidence>
<keyword evidence="3 7" id="KW-0812">Transmembrane</keyword>
<reference evidence="8" key="1">
    <citation type="submission" date="2022-08" db="EMBL/GenBank/DDBJ databases">
        <title>Novel sulphate-reducing endosymbionts in the free-living metamonad Anaeramoeba.</title>
        <authorList>
            <person name="Jerlstrom-Hultqvist J."/>
            <person name="Cepicka I."/>
            <person name="Gallot-Lavallee L."/>
            <person name="Salas-Leiva D."/>
            <person name="Curtis B.A."/>
            <person name="Zahonova K."/>
            <person name="Pipaliya S."/>
            <person name="Dacks J."/>
            <person name="Roger A.J."/>
        </authorList>
    </citation>
    <scope>NUCLEOTIDE SEQUENCE</scope>
    <source>
        <strain evidence="8">Busselton2</strain>
    </source>
</reference>
<feature type="transmembrane region" description="Helical" evidence="7">
    <location>
        <begin position="351"/>
        <end position="373"/>
    </location>
</feature>
<dbReference type="PANTHER" id="PTHR10766:SF177">
    <property type="entry name" value="TRANSMEMBRANE 9 SUPERFAMILY MEMBER 1"/>
    <property type="match status" value="1"/>
</dbReference>
<evidence type="ECO:0000313" key="8">
    <source>
        <dbReference type="EMBL" id="KAJ3437776.1"/>
    </source>
</evidence>
<feature type="transmembrane region" description="Helical" evidence="7">
    <location>
        <begin position="444"/>
        <end position="465"/>
    </location>
</feature>
<feature type="transmembrane region" description="Helical" evidence="7">
    <location>
        <begin position="515"/>
        <end position="536"/>
    </location>
</feature>
<feature type="transmembrane region" description="Helical" evidence="7">
    <location>
        <begin position="548"/>
        <end position="575"/>
    </location>
</feature>
<feature type="transmembrane region" description="Helical" evidence="7">
    <location>
        <begin position="284"/>
        <end position="313"/>
    </location>
</feature>
<dbReference type="PANTHER" id="PTHR10766">
    <property type="entry name" value="TRANSMEMBRANE 9 SUPERFAMILY PROTEIN"/>
    <property type="match status" value="1"/>
</dbReference>
<evidence type="ECO:0000256" key="5">
    <source>
        <dbReference type="ARBA" id="ARBA00022989"/>
    </source>
</evidence>
<evidence type="ECO:0000256" key="4">
    <source>
        <dbReference type="ARBA" id="ARBA00022729"/>
    </source>
</evidence>
<protein>
    <recommendedName>
        <fullName evidence="7">Transmembrane 9 superfamily member</fullName>
    </recommendedName>
</protein>
<name>A0AAV7Z6Q6_9EUKA</name>
<dbReference type="Pfam" id="PF02990">
    <property type="entry name" value="EMP70"/>
    <property type="match status" value="1"/>
</dbReference>
<feature type="transmembrane region" description="Helical" evidence="7">
    <location>
        <begin position="393"/>
        <end position="412"/>
    </location>
</feature>
<feature type="transmembrane region" description="Helical" evidence="7">
    <location>
        <begin position="477"/>
        <end position="503"/>
    </location>
</feature>
<dbReference type="GO" id="GO:0016020">
    <property type="term" value="C:membrane"/>
    <property type="evidence" value="ECO:0007669"/>
    <property type="project" value="UniProtKB-SubCell"/>
</dbReference>
<dbReference type="InterPro" id="IPR004240">
    <property type="entry name" value="EMP70"/>
</dbReference>
<comment type="similarity">
    <text evidence="2 7">Belongs to the nonaspanin (TM9SF) (TC 9.A.2) family.</text>
</comment>
<dbReference type="AlphaFoldDB" id="A0AAV7Z6Q6"/>
<keyword evidence="6 7" id="KW-0472">Membrane</keyword>
<organism evidence="8 9">
    <name type="scientific">Anaeramoeba flamelloides</name>
    <dbReference type="NCBI Taxonomy" id="1746091"/>
    <lineage>
        <taxon>Eukaryota</taxon>
        <taxon>Metamonada</taxon>
        <taxon>Anaeramoebidae</taxon>
        <taxon>Anaeramoeba</taxon>
    </lineage>
</organism>
<dbReference type="EMBL" id="JANTQA010000033">
    <property type="protein sequence ID" value="KAJ3437776.1"/>
    <property type="molecule type" value="Genomic_DNA"/>
</dbReference>
<dbReference type="GO" id="GO:0072657">
    <property type="term" value="P:protein localization to membrane"/>
    <property type="evidence" value="ECO:0007669"/>
    <property type="project" value="TreeGrafter"/>
</dbReference>
<comment type="caution">
    <text evidence="8">The sequence shown here is derived from an EMBL/GenBank/DDBJ whole genome shotgun (WGS) entry which is preliminary data.</text>
</comment>
<evidence type="ECO:0000256" key="2">
    <source>
        <dbReference type="ARBA" id="ARBA00005227"/>
    </source>
</evidence>
<sequence>MGFNDRSFLLFLFFLNFVLVVKSDQISYIENESVPVIATKIYPLNNPSEAYDFYTLPFPKQELNEKSPEETMRNHFEGERWKETSHQIFFKKPTPTWEWGTVDLTPENLQAFKKAIERGYVIEFEIDGLPFLVPVGNINHETGVTHIYTHHTFKLLYNQDSIIGANITLDQTKIFQIREEEMENVKLKFTYLVKWKETDIKYQDRMSLYKGYVVHDKIRWISITSGFILVLCFVASVIGIINKVLQNDYKKYETDQMDYLLEYQEEVGWKSLHSDVFRFPKKSFLLSCFLGVGTQLIGIAFFLVLFLVLGLYVPHSEGHLYVLALVFYAFTSTISGYYSSKYYKFFNGEKWAWNIIITMILFAIPLFVIWVFINSVASAYQSISAIPLSTSVAFFSVWSFIGLPLAFIGSLVGRRFSDNFQVPCRTQKYGRQIPNQKWYQNVKFLFFVSGILPFSLIHLEVFSIYNSIWGNHIFKLYSILIIAFFLMIVLIIFTTIVLIYYQLTLENYKWWWPSFFLGGSISVQFFLYSIYYYHIYSNMTGFLQATFFFGYSIIGSYTLFILCGTIGFFASLYFIKRIYSNLKID</sequence>
<evidence type="ECO:0000256" key="6">
    <source>
        <dbReference type="ARBA" id="ARBA00023136"/>
    </source>
</evidence>
<feature type="transmembrane region" description="Helical" evidence="7">
    <location>
        <begin position="319"/>
        <end position="339"/>
    </location>
</feature>
<proteinExistence type="inferred from homology"/>
<feature type="signal peptide" evidence="7">
    <location>
        <begin position="1"/>
        <end position="23"/>
    </location>
</feature>
<evidence type="ECO:0000256" key="7">
    <source>
        <dbReference type="RuleBase" id="RU363079"/>
    </source>
</evidence>
<keyword evidence="4 7" id="KW-0732">Signal</keyword>
<dbReference type="Proteomes" id="UP001146793">
    <property type="component" value="Unassembled WGS sequence"/>
</dbReference>
<keyword evidence="5 7" id="KW-1133">Transmembrane helix</keyword>
<feature type="chain" id="PRO_5043109216" description="Transmembrane 9 superfamily member" evidence="7">
    <location>
        <begin position="24"/>
        <end position="585"/>
    </location>
</feature>
<evidence type="ECO:0000256" key="3">
    <source>
        <dbReference type="ARBA" id="ARBA00022692"/>
    </source>
</evidence>
<evidence type="ECO:0000313" key="9">
    <source>
        <dbReference type="Proteomes" id="UP001146793"/>
    </source>
</evidence>